<keyword evidence="2" id="KW-1185">Reference proteome</keyword>
<evidence type="ECO:0000313" key="2">
    <source>
        <dbReference type="Proteomes" id="UP000198362"/>
    </source>
</evidence>
<name>A0A239L6V5_9ACTN</name>
<proteinExistence type="predicted"/>
<organism evidence="1 2">
    <name type="scientific">Asanoa hainanensis</name>
    <dbReference type="NCBI Taxonomy" id="560556"/>
    <lineage>
        <taxon>Bacteria</taxon>
        <taxon>Bacillati</taxon>
        <taxon>Actinomycetota</taxon>
        <taxon>Actinomycetes</taxon>
        <taxon>Micromonosporales</taxon>
        <taxon>Micromonosporaceae</taxon>
        <taxon>Asanoa</taxon>
    </lineage>
</organism>
<dbReference type="EMBL" id="FZPH01000004">
    <property type="protein sequence ID" value="SNT25648.1"/>
    <property type="molecule type" value="Genomic_DNA"/>
</dbReference>
<gene>
    <name evidence="1" type="ORF">SAMN05421812_10451</name>
</gene>
<reference evidence="1 2" key="1">
    <citation type="submission" date="2017-06" db="EMBL/GenBank/DDBJ databases">
        <authorList>
            <person name="Kim H.J."/>
            <person name="Triplett B.A."/>
        </authorList>
    </citation>
    <scope>NUCLEOTIDE SEQUENCE [LARGE SCALE GENOMIC DNA]</scope>
    <source>
        <strain evidence="1 2">CGMCC 4.5593</strain>
    </source>
</reference>
<dbReference type="AlphaFoldDB" id="A0A239L6V5"/>
<protein>
    <submittedName>
        <fullName evidence="1">Uncharacterized protein</fullName>
    </submittedName>
</protein>
<sequence length="91" mass="9561">MDILAVLPSWTGTMFEPGFPAVDPPDGPASATATDGAGYVQATVLPGGRLHALYVSPHAMYDLTADQLATACLEAVVKAQTRRFDVSPFQP</sequence>
<accession>A0A239L6V5</accession>
<dbReference type="Proteomes" id="UP000198362">
    <property type="component" value="Unassembled WGS sequence"/>
</dbReference>
<evidence type="ECO:0000313" key="1">
    <source>
        <dbReference type="EMBL" id="SNT25648.1"/>
    </source>
</evidence>